<dbReference type="AlphaFoldDB" id="A0A124JUE8"/>
<reference evidence="3 4" key="1">
    <citation type="submission" date="2015-10" db="EMBL/GenBank/DDBJ databases">
        <title>Draft genome sequence of Novosphingobium fuchskuhlense DSM 25065 isolated from a surface water sample of the southwest basin of Lake Grosse Fuchskuhle.</title>
        <authorList>
            <person name="Ruckert C."/>
            <person name="Winkler A."/>
            <person name="Glaeser J."/>
            <person name="Grossart H.-P."/>
            <person name="Kalinowski J."/>
            <person name="Glaeser S."/>
        </authorList>
    </citation>
    <scope>NUCLEOTIDE SEQUENCE [LARGE SCALE GENOMIC DNA]</scope>
    <source>
        <strain evidence="3 4">FNE08-7</strain>
    </source>
</reference>
<organism evidence="3 4">
    <name type="scientific">Novosphingobium fuchskuhlense</name>
    <dbReference type="NCBI Taxonomy" id="1117702"/>
    <lineage>
        <taxon>Bacteria</taxon>
        <taxon>Pseudomonadati</taxon>
        <taxon>Pseudomonadota</taxon>
        <taxon>Alphaproteobacteria</taxon>
        <taxon>Sphingomonadales</taxon>
        <taxon>Sphingomonadaceae</taxon>
        <taxon>Novosphingobium</taxon>
    </lineage>
</organism>
<keyword evidence="2" id="KW-0472">Membrane</keyword>
<evidence type="ECO:0000256" key="2">
    <source>
        <dbReference type="SAM" id="Phobius"/>
    </source>
</evidence>
<evidence type="ECO:0000313" key="4">
    <source>
        <dbReference type="Proteomes" id="UP000058012"/>
    </source>
</evidence>
<feature type="transmembrane region" description="Helical" evidence="2">
    <location>
        <begin position="27"/>
        <end position="49"/>
    </location>
</feature>
<dbReference type="RefSeq" id="WP_067910350.1">
    <property type="nucleotide sequence ID" value="NZ_KQ954245.1"/>
</dbReference>
<dbReference type="STRING" id="1117702.AQZ52_10850"/>
<dbReference type="EMBL" id="LLZS01000007">
    <property type="protein sequence ID" value="KUR71162.1"/>
    <property type="molecule type" value="Genomic_DNA"/>
</dbReference>
<comment type="caution">
    <text evidence="3">The sequence shown here is derived from an EMBL/GenBank/DDBJ whole genome shotgun (WGS) entry which is preliminary data.</text>
</comment>
<keyword evidence="2" id="KW-1133">Transmembrane helix</keyword>
<keyword evidence="4" id="KW-1185">Reference proteome</keyword>
<proteinExistence type="predicted"/>
<accession>A0A124JUE8</accession>
<evidence type="ECO:0000256" key="1">
    <source>
        <dbReference type="SAM" id="MobiDB-lite"/>
    </source>
</evidence>
<evidence type="ECO:0000313" key="3">
    <source>
        <dbReference type="EMBL" id="KUR71162.1"/>
    </source>
</evidence>
<name>A0A124JUE8_9SPHN</name>
<dbReference type="Proteomes" id="UP000058012">
    <property type="component" value="Unassembled WGS sequence"/>
</dbReference>
<protein>
    <submittedName>
        <fullName evidence="3">Uncharacterized protein</fullName>
    </submittedName>
</protein>
<gene>
    <name evidence="3" type="ORF">AQZ52_10850</name>
</gene>
<keyword evidence="2" id="KW-0812">Transmembrane</keyword>
<sequence>MIASIIMALFGRWLADAEGVIKDQWRWITATPVHLLGAVLAVSVALNLWQWHICAMRAREVDALTLERNGWRKAEEVTIQSNDKLTKALHEQNAAVEGLKADADKRVLAGQAALGAAKDRSAVREDLAARIDAQRASAGTGDNCRTSPAVMAAKGQL</sequence>
<feature type="region of interest" description="Disordered" evidence="1">
    <location>
        <begin position="138"/>
        <end position="157"/>
    </location>
</feature>